<keyword evidence="2" id="KW-0812">Transmembrane</keyword>
<protein>
    <recommendedName>
        <fullName evidence="5">MARVEL domain-containing protein</fullName>
    </recommendedName>
</protein>
<dbReference type="STRING" id="675120.N1PEN0"/>
<organism evidence="3 4">
    <name type="scientific">Dothistroma septosporum (strain NZE10 / CBS 128990)</name>
    <name type="common">Red band needle blight fungus</name>
    <name type="synonym">Mycosphaerella pini</name>
    <dbReference type="NCBI Taxonomy" id="675120"/>
    <lineage>
        <taxon>Eukaryota</taxon>
        <taxon>Fungi</taxon>
        <taxon>Dikarya</taxon>
        <taxon>Ascomycota</taxon>
        <taxon>Pezizomycotina</taxon>
        <taxon>Dothideomycetes</taxon>
        <taxon>Dothideomycetidae</taxon>
        <taxon>Mycosphaerellales</taxon>
        <taxon>Mycosphaerellaceae</taxon>
        <taxon>Dothistroma</taxon>
    </lineage>
</organism>
<feature type="region of interest" description="Disordered" evidence="1">
    <location>
        <begin position="272"/>
        <end position="291"/>
    </location>
</feature>
<keyword evidence="2" id="KW-1133">Transmembrane helix</keyword>
<dbReference type="Proteomes" id="UP000016933">
    <property type="component" value="Unassembled WGS sequence"/>
</dbReference>
<evidence type="ECO:0008006" key="5">
    <source>
        <dbReference type="Google" id="ProtNLM"/>
    </source>
</evidence>
<dbReference type="OrthoDB" id="5371583at2759"/>
<dbReference type="HOGENOM" id="CLU_080221_0_0_1"/>
<feature type="compositionally biased region" description="Basic and acidic residues" evidence="1">
    <location>
        <begin position="282"/>
        <end position="291"/>
    </location>
</feature>
<feature type="transmembrane region" description="Helical" evidence="2">
    <location>
        <begin position="181"/>
        <end position="201"/>
    </location>
</feature>
<name>N1PEN0_DOTSN</name>
<proteinExistence type="predicted"/>
<keyword evidence="2" id="KW-0472">Membrane</keyword>
<evidence type="ECO:0000313" key="3">
    <source>
        <dbReference type="EMBL" id="EME41088.1"/>
    </source>
</evidence>
<evidence type="ECO:0000313" key="4">
    <source>
        <dbReference type="Proteomes" id="UP000016933"/>
    </source>
</evidence>
<feature type="transmembrane region" description="Helical" evidence="2">
    <location>
        <begin position="89"/>
        <end position="111"/>
    </location>
</feature>
<sequence length="291" mass="32760">MASTYHQGPVSLRPMALATNNSYYSGYSNGSYYPVAPVYGTRARPRWHSSSSRSRCNSRWFIFTCFSSTADTLPSKDLHLKSSIRILKLISRILATILSATTLAPLLQTIFKYLRTKDIYYAVAGQQRTAWAHDTIAWYTYMYASVSATSLLLNLIVLAAYVRSGVRGGNRAAAYSSKWTWFILVVNVVVWAMSAGIYRYGKDPVDGKFRDLWGWSCSKTAEELQNVLTSVDFNKYCGIQTASFYSGIANVVAHILTVVIIVLSVMRRRTKKRRASTMPPQRDGDLEPLRH</sequence>
<dbReference type="PANTHER" id="PTHR42069">
    <property type="entry name" value="HYPHAL ANASTAMOSIS-8 PROTEIN"/>
    <property type="match status" value="1"/>
</dbReference>
<reference evidence="4" key="1">
    <citation type="journal article" date="2012" name="PLoS Genet.">
        <title>The genomes of the fungal plant pathogens Cladosporium fulvum and Dothistroma septosporum reveal adaptation to different hosts and lifestyles but also signatures of common ancestry.</title>
        <authorList>
            <person name="de Wit P.J.G.M."/>
            <person name="van der Burgt A."/>
            <person name="Oekmen B."/>
            <person name="Stergiopoulos I."/>
            <person name="Abd-Elsalam K.A."/>
            <person name="Aerts A.L."/>
            <person name="Bahkali A.H."/>
            <person name="Beenen H.G."/>
            <person name="Chettri P."/>
            <person name="Cox M.P."/>
            <person name="Datema E."/>
            <person name="de Vries R.P."/>
            <person name="Dhillon B."/>
            <person name="Ganley A.R."/>
            <person name="Griffiths S.A."/>
            <person name="Guo Y."/>
            <person name="Hamelin R.C."/>
            <person name="Henrissat B."/>
            <person name="Kabir M.S."/>
            <person name="Jashni M.K."/>
            <person name="Kema G."/>
            <person name="Klaubauf S."/>
            <person name="Lapidus A."/>
            <person name="Levasseur A."/>
            <person name="Lindquist E."/>
            <person name="Mehrabi R."/>
            <person name="Ohm R.A."/>
            <person name="Owen T.J."/>
            <person name="Salamov A."/>
            <person name="Schwelm A."/>
            <person name="Schijlen E."/>
            <person name="Sun H."/>
            <person name="van den Burg H.A."/>
            <person name="van Ham R.C.H.J."/>
            <person name="Zhang S."/>
            <person name="Goodwin S.B."/>
            <person name="Grigoriev I.V."/>
            <person name="Collemare J."/>
            <person name="Bradshaw R.E."/>
        </authorList>
    </citation>
    <scope>NUCLEOTIDE SEQUENCE [LARGE SCALE GENOMIC DNA]</scope>
    <source>
        <strain evidence="4">NZE10 / CBS 128990</strain>
    </source>
</reference>
<keyword evidence="4" id="KW-1185">Reference proteome</keyword>
<gene>
    <name evidence="3" type="ORF">DOTSEDRAFT_56122</name>
</gene>
<dbReference type="OMA" id="RTAWAHD"/>
<feature type="transmembrane region" description="Helical" evidence="2">
    <location>
        <begin position="244"/>
        <end position="266"/>
    </location>
</feature>
<dbReference type="eggNOG" id="ENOG502SUZ3">
    <property type="taxonomic scope" value="Eukaryota"/>
</dbReference>
<accession>N1PEN0</accession>
<dbReference type="AlphaFoldDB" id="N1PEN0"/>
<feature type="transmembrane region" description="Helical" evidence="2">
    <location>
        <begin position="141"/>
        <end position="161"/>
    </location>
</feature>
<reference evidence="3 4" key="2">
    <citation type="journal article" date="2012" name="PLoS Pathog.">
        <title>Diverse lifestyles and strategies of plant pathogenesis encoded in the genomes of eighteen Dothideomycetes fungi.</title>
        <authorList>
            <person name="Ohm R.A."/>
            <person name="Feau N."/>
            <person name="Henrissat B."/>
            <person name="Schoch C.L."/>
            <person name="Horwitz B.A."/>
            <person name="Barry K.W."/>
            <person name="Condon B.J."/>
            <person name="Copeland A.C."/>
            <person name="Dhillon B."/>
            <person name="Glaser F."/>
            <person name="Hesse C.N."/>
            <person name="Kosti I."/>
            <person name="LaButti K."/>
            <person name="Lindquist E.A."/>
            <person name="Lucas S."/>
            <person name="Salamov A.A."/>
            <person name="Bradshaw R.E."/>
            <person name="Ciuffetti L."/>
            <person name="Hamelin R.C."/>
            <person name="Kema G.H.J."/>
            <person name="Lawrence C."/>
            <person name="Scott J.A."/>
            <person name="Spatafora J.W."/>
            <person name="Turgeon B.G."/>
            <person name="de Wit P.J.G.M."/>
            <person name="Zhong S."/>
            <person name="Goodwin S.B."/>
            <person name="Grigoriev I.V."/>
        </authorList>
    </citation>
    <scope>NUCLEOTIDE SEQUENCE [LARGE SCALE GENOMIC DNA]</scope>
    <source>
        <strain evidence="4">NZE10 / CBS 128990</strain>
    </source>
</reference>
<evidence type="ECO:0000256" key="2">
    <source>
        <dbReference type="SAM" id="Phobius"/>
    </source>
</evidence>
<dbReference type="EMBL" id="KB446543">
    <property type="protein sequence ID" value="EME41088.1"/>
    <property type="molecule type" value="Genomic_DNA"/>
</dbReference>
<dbReference type="PANTHER" id="PTHR42069:SF1">
    <property type="entry name" value="MARVEL DOMAIN-CONTAINING PROTEIN"/>
    <property type="match status" value="1"/>
</dbReference>
<evidence type="ECO:0000256" key="1">
    <source>
        <dbReference type="SAM" id="MobiDB-lite"/>
    </source>
</evidence>